<organism evidence="2 3">
    <name type="scientific">Amycolatopsis camponoti</name>
    <dbReference type="NCBI Taxonomy" id="2606593"/>
    <lineage>
        <taxon>Bacteria</taxon>
        <taxon>Bacillati</taxon>
        <taxon>Actinomycetota</taxon>
        <taxon>Actinomycetes</taxon>
        <taxon>Pseudonocardiales</taxon>
        <taxon>Pseudonocardiaceae</taxon>
        <taxon>Amycolatopsis</taxon>
    </lineage>
</organism>
<dbReference type="AlphaFoldDB" id="A0A6I8M8J3"/>
<proteinExistence type="predicted"/>
<sequence>MGTEREECPSFRGMSGTDESPVASVFISPSGLRAVPVLFRAQPTGGGPFQSGA</sequence>
<evidence type="ECO:0000313" key="3">
    <source>
        <dbReference type="Proteomes" id="UP000399805"/>
    </source>
</evidence>
<gene>
    <name evidence="2" type="ORF">AA23TX_08770</name>
</gene>
<name>A0A6I8M8J3_9PSEU</name>
<dbReference type="EMBL" id="CABVGP010000003">
    <property type="protein sequence ID" value="VVJ23887.1"/>
    <property type="molecule type" value="Genomic_DNA"/>
</dbReference>
<dbReference type="Proteomes" id="UP000399805">
    <property type="component" value="Unassembled WGS sequence"/>
</dbReference>
<feature type="region of interest" description="Disordered" evidence="1">
    <location>
        <begin position="1"/>
        <end position="22"/>
    </location>
</feature>
<reference evidence="2 3" key="1">
    <citation type="submission" date="2019-09" db="EMBL/GenBank/DDBJ databases">
        <authorList>
            <person name="Leyn A S."/>
        </authorList>
    </citation>
    <scope>NUCLEOTIDE SEQUENCE [LARGE SCALE GENOMIC DNA]</scope>
    <source>
        <strain evidence="2">AA231_1</strain>
    </source>
</reference>
<keyword evidence="3" id="KW-1185">Reference proteome</keyword>
<evidence type="ECO:0000313" key="2">
    <source>
        <dbReference type="EMBL" id="VVJ23887.1"/>
    </source>
</evidence>
<evidence type="ECO:0000256" key="1">
    <source>
        <dbReference type="SAM" id="MobiDB-lite"/>
    </source>
</evidence>
<accession>A0A6I8M8J3</accession>
<protein>
    <submittedName>
        <fullName evidence="2">Uncharacterized protein</fullName>
    </submittedName>
</protein>